<keyword evidence="1" id="KW-0472">Membrane</keyword>
<reference evidence="3 4" key="1">
    <citation type="journal article" date="2016" name="Mol. Biol. Evol.">
        <title>Comparative Genomics of Early-Diverging Mushroom-Forming Fungi Provides Insights into the Origins of Lignocellulose Decay Capabilities.</title>
        <authorList>
            <person name="Nagy L.G."/>
            <person name="Riley R."/>
            <person name="Tritt A."/>
            <person name="Adam C."/>
            <person name="Daum C."/>
            <person name="Floudas D."/>
            <person name="Sun H."/>
            <person name="Yadav J.S."/>
            <person name="Pangilinan J."/>
            <person name="Larsson K.H."/>
            <person name="Matsuura K."/>
            <person name="Barry K."/>
            <person name="Labutti K."/>
            <person name="Kuo R."/>
            <person name="Ohm R.A."/>
            <person name="Bhattacharya S.S."/>
            <person name="Shirouzu T."/>
            <person name="Yoshinaga Y."/>
            <person name="Martin F.M."/>
            <person name="Grigoriev I.V."/>
            <person name="Hibbett D.S."/>
        </authorList>
    </citation>
    <scope>NUCLEOTIDE SEQUENCE [LARGE SCALE GENOMIC DNA]</scope>
    <source>
        <strain evidence="3 4">CBS 109695</strain>
    </source>
</reference>
<dbReference type="Proteomes" id="UP000076532">
    <property type="component" value="Unassembled WGS sequence"/>
</dbReference>
<gene>
    <name evidence="3" type="ORF">FIBSPDRAFT_932117</name>
</gene>
<sequence length="307" mass="33295">MAKYHKLDSVDIDLEAAHSPPAYDAPQTDAALINHAASALPTPGTSTSQTPATNFISVIHSSTKITGDYTIDTSIAAAPLGRLFPAGSSAASTSNVLDEGAKTVNAIFQAKDEEIELNLRVKGGRTANIRVEQEEGSGHVWVNFLHRAPSTPLLLHITGSAAVRVSLPSSFRGPVAGGSKESGNIQFSPAFRELGVSTFSVNQQNPLDGKYFLGEWESWASANREGRGDNWEGDRLVVTSEGGPVLVQTYEEKESEDEAIKEREVEWRLGRKEWHMRVMLAFWNIFVAVWGVILAIGLFLVSLAHLD</sequence>
<dbReference type="InterPro" id="IPR055754">
    <property type="entry name" value="DUF7330"/>
</dbReference>
<keyword evidence="1" id="KW-0812">Transmembrane</keyword>
<dbReference type="AlphaFoldDB" id="A0A166JA40"/>
<keyword evidence="4" id="KW-1185">Reference proteome</keyword>
<evidence type="ECO:0000256" key="1">
    <source>
        <dbReference type="SAM" id="Phobius"/>
    </source>
</evidence>
<feature type="domain" description="DUF7330" evidence="2">
    <location>
        <begin position="54"/>
        <end position="251"/>
    </location>
</feature>
<name>A0A166JA40_9AGAM</name>
<accession>A0A166JA40</accession>
<dbReference type="OrthoDB" id="3290427at2759"/>
<evidence type="ECO:0000313" key="3">
    <source>
        <dbReference type="EMBL" id="KZP20651.1"/>
    </source>
</evidence>
<protein>
    <recommendedName>
        <fullName evidence="2">DUF7330 domain-containing protein</fullName>
    </recommendedName>
</protein>
<evidence type="ECO:0000259" key="2">
    <source>
        <dbReference type="Pfam" id="PF24016"/>
    </source>
</evidence>
<organism evidence="3 4">
    <name type="scientific">Athelia psychrophila</name>
    <dbReference type="NCBI Taxonomy" id="1759441"/>
    <lineage>
        <taxon>Eukaryota</taxon>
        <taxon>Fungi</taxon>
        <taxon>Dikarya</taxon>
        <taxon>Basidiomycota</taxon>
        <taxon>Agaricomycotina</taxon>
        <taxon>Agaricomycetes</taxon>
        <taxon>Agaricomycetidae</taxon>
        <taxon>Atheliales</taxon>
        <taxon>Atheliaceae</taxon>
        <taxon>Athelia</taxon>
    </lineage>
</organism>
<feature type="transmembrane region" description="Helical" evidence="1">
    <location>
        <begin position="278"/>
        <end position="304"/>
    </location>
</feature>
<evidence type="ECO:0000313" key="4">
    <source>
        <dbReference type="Proteomes" id="UP000076532"/>
    </source>
</evidence>
<keyword evidence="1" id="KW-1133">Transmembrane helix</keyword>
<dbReference type="EMBL" id="KV417553">
    <property type="protein sequence ID" value="KZP20651.1"/>
    <property type="molecule type" value="Genomic_DNA"/>
</dbReference>
<dbReference type="Pfam" id="PF24016">
    <property type="entry name" value="DUF7330"/>
    <property type="match status" value="1"/>
</dbReference>
<proteinExistence type="predicted"/>